<feature type="region of interest" description="Disordered" evidence="2">
    <location>
        <begin position="1"/>
        <end position="70"/>
    </location>
</feature>
<reference evidence="3" key="2">
    <citation type="submission" date="2020-11" db="EMBL/GenBank/DDBJ databases">
        <authorList>
            <consortium name="DOE Joint Genome Institute"/>
            <person name="Kuo A."/>
            <person name="Miyauchi S."/>
            <person name="Kiss E."/>
            <person name="Drula E."/>
            <person name="Kohler A."/>
            <person name="Sanchez-Garcia M."/>
            <person name="Andreopoulos B."/>
            <person name="Barry K.W."/>
            <person name="Bonito G."/>
            <person name="Buee M."/>
            <person name="Carver A."/>
            <person name="Chen C."/>
            <person name="Cichocki N."/>
            <person name="Clum A."/>
            <person name="Culley D."/>
            <person name="Crous P.W."/>
            <person name="Fauchery L."/>
            <person name="Girlanda M."/>
            <person name="Hayes R."/>
            <person name="Keri Z."/>
            <person name="Labutti K."/>
            <person name="Lipzen A."/>
            <person name="Lombard V."/>
            <person name="Magnuson J."/>
            <person name="Maillard F."/>
            <person name="Morin E."/>
            <person name="Murat C."/>
            <person name="Nolan M."/>
            <person name="Ohm R."/>
            <person name="Pangilinan J."/>
            <person name="Pereira M."/>
            <person name="Perotto S."/>
            <person name="Peter M."/>
            <person name="Riley R."/>
            <person name="Sitrit Y."/>
            <person name="Stielow B."/>
            <person name="Szollosi G."/>
            <person name="Zifcakova L."/>
            <person name="Stursova M."/>
            <person name="Spatafora J.W."/>
            <person name="Tedersoo L."/>
            <person name="Vaario L.-M."/>
            <person name="Yamada A."/>
            <person name="Yan M."/>
            <person name="Wang P."/>
            <person name="Xu J."/>
            <person name="Bruns T."/>
            <person name="Baldrian P."/>
            <person name="Vilgalys R."/>
            <person name="Henrissat B."/>
            <person name="Grigoriev I.V."/>
            <person name="Hibbett D."/>
            <person name="Nagy L.G."/>
            <person name="Martin F.M."/>
        </authorList>
    </citation>
    <scope>NUCLEOTIDE SEQUENCE</scope>
    <source>
        <strain evidence="3">UH-Tt-Lm1</strain>
    </source>
</reference>
<keyword evidence="4" id="KW-1185">Reference proteome</keyword>
<sequence>MTATLRLNASGQNEQEGSRERSPLRPEHQQTSYGASDAAPRSPGPQSPPPGSATRSSSDEESQKSYLGRFPWRPSLPSLSNINKGLIACTAVFLIVLIVTCVKIGGCKKATEALRREAKHLENERIAHHRESTHLEEERIALESATRHSEQERLGLEKQTHLLEDQRRRMEKEELALEEERERWEKARDEQTIPKGAFWEAVLPAWDCRAYGKREYWGIFRNTPEGRSEMDACMSLPVEIKGVTIRRPYRCQHRGGSMNGFWMVDWDQPDCKPWHQDFVEQGCMNQGSGLRHIEAEVVGIKDKDWRLMCETTPMTWNHINYTSPAHCVDRGKKIAVWYVPDNRC</sequence>
<evidence type="ECO:0000256" key="1">
    <source>
        <dbReference type="SAM" id="Coils"/>
    </source>
</evidence>
<dbReference type="AlphaFoldDB" id="A0A9P6H9R4"/>
<dbReference type="EMBL" id="WIUZ02000011">
    <property type="protein sequence ID" value="KAF9782608.1"/>
    <property type="molecule type" value="Genomic_DNA"/>
</dbReference>
<feature type="compositionally biased region" description="Pro residues" evidence="2">
    <location>
        <begin position="42"/>
        <end position="51"/>
    </location>
</feature>
<dbReference type="Proteomes" id="UP000736335">
    <property type="component" value="Unassembled WGS sequence"/>
</dbReference>
<accession>A0A9P6H9R4</accession>
<name>A0A9P6H9R4_9AGAM</name>
<dbReference type="OrthoDB" id="3153758at2759"/>
<evidence type="ECO:0000313" key="4">
    <source>
        <dbReference type="Proteomes" id="UP000736335"/>
    </source>
</evidence>
<feature type="coiled-coil region" evidence="1">
    <location>
        <begin position="104"/>
        <end position="190"/>
    </location>
</feature>
<reference evidence="3" key="1">
    <citation type="journal article" date="2020" name="Nat. Commun.">
        <title>Large-scale genome sequencing of mycorrhizal fungi provides insights into the early evolution of symbiotic traits.</title>
        <authorList>
            <person name="Miyauchi S."/>
            <person name="Kiss E."/>
            <person name="Kuo A."/>
            <person name="Drula E."/>
            <person name="Kohler A."/>
            <person name="Sanchez-Garcia M."/>
            <person name="Morin E."/>
            <person name="Andreopoulos B."/>
            <person name="Barry K.W."/>
            <person name="Bonito G."/>
            <person name="Buee M."/>
            <person name="Carver A."/>
            <person name="Chen C."/>
            <person name="Cichocki N."/>
            <person name="Clum A."/>
            <person name="Culley D."/>
            <person name="Crous P.W."/>
            <person name="Fauchery L."/>
            <person name="Girlanda M."/>
            <person name="Hayes R.D."/>
            <person name="Keri Z."/>
            <person name="LaButti K."/>
            <person name="Lipzen A."/>
            <person name="Lombard V."/>
            <person name="Magnuson J."/>
            <person name="Maillard F."/>
            <person name="Murat C."/>
            <person name="Nolan M."/>
            <person name="Ohm R.A."/>
            <person name="Pangilinan J."/>
            <person name="Pereira M.F."/>
            <person name="Perotto S."/>
            <person name="Peter M."/>
            <person name="Pfister S."/>
            <person name="Riley R."/>
            <person name="Sitrit Y."/>
            <person name="Stielow J.B."/>
            <person name="Szollosi G."/>
            <person name="Zifcakova L."/>
            <person name="Stursova M."/>
            <person name="Spatafora J.W."/>
            <person name="Tedersoo L."/>
            <person name="Vaario L.M."/>
            <person name="Yamada A."/>
            <person name="Yan M."/>
            <person name="Wang P."/>
            <person name="Xu J."/>
            <person name="Bruns T."/>
            <person name="Baldrian P."/>
            <person name="Vilgalys R."/>
            <person name="Dunand C."/>
            <person name="Henrissat B."/>
            <person name="Grigoriev I.V."/>
            <person name="Hibbett D."/>
            <person name="Nagy L.G."/>
            <person name="Martin F.M."/>
        </authorList>
    </citation>
    <scope>NUCLEOTIDE SEQUENCE</scope>
    <source>
        <strain evidence="3">UH-Tt-Lm1</strain>
    </source>
</reference>
<evidence type="ECO:0000256" key="2">
    <source>
        <dbReference type="SAM" id="MobiDB-lite"/>
    </source>
</evidence>
<protein>
    <submittedName>
        <fullName evidence="3">Uncharacterized protein</fullName>
    </submittedName>
</protein>
<proteinExistence type="predicted"/>
<organism evidence="3 4">
    <name type="scientific">Thelephora terrestris</name>
    <dbReference type="NCBI Taxonomy" id="56493"/>
    <lineage>
        <taxon>Eukaryota</taxon>
        <taxon>Fungi</taxon>
        <taxon>Dikarya</taxon>
        <taxon>Basidiomycota</taxon>
        <taxon>Agaricomycotina</taxon>
        <taxon>Agaricomycetes</taxon>
        <taxon>Thelephorales</taxon>
        <taxon>Thelephoraceae</taxon>
        <taxon>Thelephora</taxon>
    </lineage>
</organism>
<comment type="caution">
    <text evidence="3">The sequence shown here is derived from an EMBL/GenBank/DDBJ whole genome shotgun (WGS) entry which is preliminary data.</text>
</comment>
<keyword evidence="1" id="KW-0175">Coiled coil</keyword>
<evidence type="ECO:0000313" key="3">
    <source>
        <dbReference type="EMBL" id="KAF9782608.1"/>
    </source>
</evidence>
<feature type="compositionally biased region" description="Basic and acidic residues" evidence="2">
    <location>
        <begin position="16"/>
        <end position="28"/>
    </location>
</feature>
<feature type="compositionally biased region" description="Polar residues" evidence="2">
    <location>
        <begin position="1"/>
        <end position="15"/>
    </location>
</feature>
<gene>
    <name evidence="3" type="ORF">BJ322DRAFT_1071832</name>
</gene>